<gene>
    <name evidence="2" type="ORF">CBR_g19027</name>
</gene>
<name>A0A388KX15_CHABU</name>
<keyword evidence="3" id="KW-1185">Reference proteome</keyword>
<feature type="region of interest" description="Disordered" evidence="1">
    <location>
        <begin position="168"/>
        <end position="188"/>
    </location>
</feature>
<dbReference type="Gramene" id="GBG74620">
    <property type="protein sequence ID" value="GBG74620"/>
    <property type="gene ID" value="CBR_g19027"/>
</dbReference>
<proteinExistence type="predicted"/>
<dbReference type="Proteomes" id="UP000265515">
    <property type="component" value="Unassembled WGS sequence"/>
</dbReference>
<dbReference type="EMBL" id="BFEA01000207">
    <property type="protein sequence ID" value="GBG74620.1"/>
    <property type="molecule type" value="Genomic_DNA"/>
</dbReference>
<accession>A0A388KX15</accession>
<sequence>MLRCALIRFPGIAVHPPICGTRLPDVFTPGRLIDRSCVEVQRCASMDIHVALRGRVLGRTITFYEMRHRRGEEEGRLFDFVGEINRHEVRHYEVDTNGETILHVSVALGYADDMLHEVVSDATKVGRAIPNRWEGGVDVLADTVDLLMSNIANEHEDRMTDPAVFRVHPDPPMHDRPGLRGEIRNIEE</sequence>
<protein>
    <submittedName>
        <fullName evidence="2">Uncharacterized protein</fullName>
    </submittedName>
</protein>
<evidence type="ECO:0000313" key="2">
    <source>
        <dbReference type="EMBL" id="GBG74620.1"/>
    </source>
</evidence>
<evidence type="ECO:0000256" key="1">
    <source>
        <dbReference type="SAM" id="MobiDB-lite"/>
    </source>
</evidence>
<dbReference type="AlphaFoldDB" id="A0A388KX15"/>
<organism evidence="2 3">
    <name type="scientific">Chara braunii</name>
    <name type="common">Braun's stonewort</name>
    <dbReference type="NCBI Taxonomy" id="69332"/>
    <lineage>
        <taxon>Eukaryota</taxon>
        <taxon>Viridiplantae</taxon>
        <taxon>Streptophyta</taxon>
        <taxon>Charophyceae</taxon>
        <taxon>Charales</taxon>
        <taxon>Characeae</taxon>
        <taxon>Chara</taxon>
    </lineage>
</organism>
<evidence type="ECO:0000313" key="3">
    <source>
        <dbReference type="Proteomes" id="UP000265515"/>
    </source>
</evidence>
<comment type="caution">
    <text evidence="2">The sequence shown here is derived from an EMBL/GenBank/DDBJ whole genome shotgun (WGS) entry which is preliminary data.</text>
</comment>
<reference evidence="2 3" key="1">
    <citation type="journal article" date="2018" name="Cell">
        <title>The Chara Genome: Secondary Complexity and Implications for Plant Terrestrialization.</title>
        <authorList>
            <person name="Nishiyama T."/>
            <person name="Sakayama H."/>
            <person name="Vries J.D."/>
            <person name="Buschmann H."/>
            <person name="Saint-Marcoux D."/>
            <person name="Ullrich K.K."/>
            <person name="Haas F.B."/>
            <person name="Vanderstraeten L."/>
            <person name="Becker D."/>
            <person name="Lang D."/>
            <person name="Vosolsobe S."/>
            <person name="Rombauts S."/>
            <person name="Wilhelmsson P.K.I."/>
            <person name="Janitza P."/>
            <person name="Kern R."/>
            <person name="Heyl A."/>
            <person name="Rumpler F."/>
            <person name="Villalobos L.I.A.C."/>
            <person name="Clay J.M."/>
            <person name="Skokan R."/>
            <person name="Toyoda A."/>
            <person name="Suzuki Y."/>
            <person name="Kagoshima H."/>
            <person name="Schijlen E."/>
            <person name="Tajeshwar N."/>
            <person name="Catarino B."/>
            <person name="Hetherington A.J."/>
            <person name="Saltykova A."/>
            <person name="Bonnot C."/>
            <person name="Breuninger H."/>
            <person name="Symeonidi A."/>
            <person name="Radhakrishnan G.V."/>
            <person name="Van Nieuwerburgh F."/>
            <person name="Deforce D."/>
            <person name="Chang C."/>
            <person name="Karol K.G."/>
            <person name="Hedrich R."/>
            <person name="Ulvskov P."/>
            <person name="Glockner G."/>
            <person name="Delwiche C.F."/>
            <person name="Petrasek J."/>
            <person name="Van de Peer Y."/>
            <person name="Friml J."/>
            <person name="Beilby M."/>
            <person name="Dolan L."/>
            <person name="Kohara Y."/>
            <person name="Sugano S."/>
            <person name="Fujiyama A."/>
            <person name="Delaux P.-M."/>
            <person name="Quint M."/>
            <person name="TheiBen G."/>
            <person name="Hagemann M."/>
            <person name="Harholt J."/>
            <person name="Dunand C."/>
            <person name="Zachgo S."/>
            <person name="Langdale J."/>
            <person name="Maumus F."/>
            <person name="Straeten D.V.D."/>
            <person name="Gould S.B."/>
            <person name="Rensing S.A."/>
        </authorList>
    </citation>
    <scope>NUCLEOTIDE SEQUENCE [LARGE SCALE GENOMIC DNA]</scope>
    <source>
        <strain evidence="2 3">S276</strain>
    </source>
</reference>